<feature type="domain" description="Gfo/Idh/MocA-like oxidoreductase N-terminal" evidence="1">
    <location>
        <begin position="8"/>
        <end position="144"/>
    </location>
</feature>
<dbReference type="EMBL" id="JAACJK010000112">
    <property type="protein sequence ID" value="KAF5331959.1"/>
    <property type="molecule type" value="Genomic_DNA"/>
</dbReference>
<dbReference type="SUPFAM" id="SSF51735">
    <property type="entry name" value="NAD(P)-binding Rossmann-fold domains"/>
    <property type="match status" value="1"/>
</dbReference>
<gene>
    <name evidence="3" type="ORF">D9611_008860</name>
</gene>
<protein>
    <recommendedName>
        <fullName evidence="5">Gfo/Idh/MocA-like oxidoreductase N-terminal domain-containing protein</fullName>
    </recommendedName>
</protein>
<dbReference type="InterPro" id="IPR051317">
    <property type="entry name" value="Gfo/Idh/MocA_oxidoreduct"/>
</dbReference>
<dbReference type="Pfam" id="PF22685">
    <property type="entry name" value="Gal80p_C-like"/>
    <property type="match status" value="1"/>
</dbReference>
<accession>A0A8H5BZB6</accession>
<evidence type="ECO:0000259" key="1">
    <source>
        <dbReference type="Pfam" id="PF01408"/>
    </source>
</evidence>
<dbReference type="SUPFAM" id="SSF55347">
    <property type="entry name" value="Glyceraldehyde-3-phosphate dehydrogenase-like, C-terminal domain"/>
    <property type="match status" value="1"/>
</dbReference>
<evidence type="ECO:0000259" key="2">
    <source>
        <dbReference type="Pfam" id="PF22685"/>
    </source>
</evidence>
<dbReference type="OrthoDB" id="64915at2759"/>
<dbReference type="Gene3D" id="3.40.50.720">
    <property type="entry name" value="NAD(P)-binding Rossmann-like Domain"/>
    <property type="match status" value="1"/>
</dbReference>
<dbReference type="PANTHER" id="PTHR43708:SF1">
    <property type="entry name" value="GALACTOSE_LACTOSE METABOLISM REGULATORY PROTEIN GAL80"/>
    <property type="match status" value="1"/>
</dbReference>
<organism evidence="3 4">
    <name type="scientific">Ephemerocybe angulata</name>
    <dbReference type="NCBI Taxonomy" id="980116"/>
    <lineage>
        <taxon>Eukaryota</taxon>
        <taxon>Fungi</taxon>
        <taxon>Dikarya</taxon>
        <taxon>Basidiomycota</taxon>
        <taxon>Agaricomycotina</taxon>
        <taxon>Agaricomycetes</taxon>
        <taxon>Agaricomycetidae</taxon>
        <taxon>Agaricales</taxon>
        <taxon>Agaricineae</taxon>
        <taxon>Psathyrellaceae</taxon>
        <taxon>Ephemerocybe</taxon>
    </lineage>
</organism>
<name>A0A8H5BZB6_9AGAR</name>
<proteinExistence type="predicted"/>
<dbReference type="AlphaFoldDB" id="A0A8H5BZB6"/>
<dbReference type="PANTHER" id="PTHR43708">
    <property type="entry name" value="CONSERVED EXPRESSED OXIDOREDUCTASE (EUROFUNG)"/>
    <property type="match status" value="1"/>
</dbReference>
<feature type="domain" description="Gal80p-like C-terminal" evidence="2">
    <location>
        <begin position="154"/>
        <end position="304"/>
    </location>
</feature>
<evidence type="ECO:0000313" key="3">
    <source>
        <dbReference type="EMBL" id="KAF5331959.1"/>
    </source>
</evidence>
<evidence type="ECO:0008006" key="5">
    <source>
        <dbReference type="Google" id="ProtNLM"/>
    </source>
</evidence>
<dbReference type="GO" id="GO:0000166">
    <property type="term" value="F:nucleotide binding"/>
    <property type="evidence" value="ECO:0007669"/>
    <property type="project" value="InterPro"/>
</dbReference>
<keyword evidence="4" id="KW-1185">Reference proteome</keyword>
<dbReference type="InterPro" id="IPR055080">
    <property type="entry name" value="Gal80p-like_C"/>
</dbReference>
<evidence type="ECO:0000313" key="4">
    <source>
        <dbReference type="Proteomes" id="UP000541558"/>
    </source>
</evidence>
<reference evidence="3 4" key="1">
    <citation type="journal article" date="2020" name="ISME J.">
        <title>Uncovering the hidden diversity of litter-decomposition mechanisms in mushroom-forming fungi.</title>
        <authorList>
            <person name="Floudas D."/>
            <person name="Bentzer J."/>
            <person name="Ahren D."/>
            <person name="Johansson T."/>
            <person name="Persson P."/>
            <person name="Tunlid A."/>
        </authorList>
    </citation>
    <scope>NUCLEOTIDE SEQUENCE [LARGE SCALE GENOMIC DNA]</scope>
    <source>
        <strain evidence="3 4">CBS 175.51</strain>
    </source>
</reference>
<dbReference type="InterPro" id="IPR036291">
    <property type="entry name" value="NAD(P)-bd_dom_sf"/>
</dbReference>
<dbReference type="InterPro" id="IPR000683">
    <property type="entry name" value="Gfo/Idh/MocA-like_OxRdtase_N"/>
</dbReference>
<dbReference type="Gene3D" id="3.30.360.10">
    <property type="entry name" value="Dihydrodipicolinate Reductase, domain 2"/>
    <property type="match status" value="1"/>
</dbReference>
<dbReference type="Pfam" id="PF01408">
    <property type="entry name" value="GFO_IDH_MocA"/>
    <property type="match status" value="1"/>
</dbReference>
<sequence length="416" mass="44440">MSSNSKPIRLGIVGLSARGGWAASAHVPALSHHSLQSTFTLSALQASSASSASAAKEKYAASWPSSDGLEVTAYHGDDASELCNDPSVEVVAVTIKAPDHKAVVDKAIAAGKHIFIEYPPGRTLAESEQMRADVMKNGNIQAMVGLQGVHSAALRKVKKILDSGKIGRVISTTVVANIAREFRFYGPEAVDQNIYAQDRANGATMLSIVIAHQLSSLIHLLGPFASISSIASKQYPTTKIYSIKEPQKLVRSIAANSPDHFVFAGALKSGAQASVTWRSGYKSVPGRKNLLWIIDGEEGCVKFEVDDGPSQTGATPFGATPFINLADPTITVNGQPLDEYLTTEGIEWEEDAALVVEKHEKGTFVEFVRREWVEFGKSLRGGQGEFATLDDAIEVQKVVDAVERSAQLGGLGIKLI</sequence>
<dbReference type="Proteomes" id="UP000541558">
    <property type="component" value="Unassembled WGS sequence"/>
</dbReference>
<comment type="caution">
    <text evidence="3">The sequence shown here is derived from an EMBL/GenBank/DDBJ whole genome shotgun (WGS) entry which is preliminary data.</text>
</comment>